<feature type="compositionally biased region" description="Basic residues" evidence="1">
    <location>
        <begin position="130"/>
        <end position="141"/>
    </location>
</feature>
<keyword evidence="2" id="KW-1133">Transmembrane helix</keyword>
<comment type="caution">
    <text evidence="3">The sequence shown here is derived from an EMBL/GenBank/DDBJ whole genome shotgun (WGS) entry which is preliminary data.</text>
</comment>
<protein>
    <recommendedName>
        <fullName evidence="5">Transmembrane protein</fullName>
    </recommendedName>
</protein>
<sequence>MAPNLASFPPPILTSLPSLPLSATFLSRQPFVLTHPSLSISLPNNKVRTIRVAPPRAAPSETTVVQTAQDIVSAADSDDGVSSVISALLFAAFIGLSILTLGVIYLGVTDFLQKREKDKFEKEEVANSGKQKKKKKLKVRAGPKGFGQKIVDVDDEDD</sequence>
<evidence type="ECO:0000313" key="4">
    <source>
        <dbReference type="Proteomes" id="UP001293593"/>
    </source>
</evidence>
<feature type="transmembrane region" description="Helical" evidence="2">
    <location>
        <begin position="84"/>
        <end position="108"/>
    </location>
</feature>
<evidence type="ECO:0000256" key="2">
    <source>
        <dbReference type="SAM" id="Phobius"/>
    </source>
</evidence>
<keyword evidence="4" id="KW-1185">Reference proteome</keyword>
<gene>
    <name evidence="3" type="ORF">QN277_008004</name>
</gene>
<organism evidence="3 4">
    <name type="scientific">Acacia crassicarpa</name>
    <name type="common">northern wattle</name>
    <dbReference type="NCBI Taxonomy" id="499986"/>
    <lineage>
        <taxon>Eukaryota</taxon>
        <taxon>Viridiplantae</taxon>
        <taxon>Streptophyta</taxon>
        <taxon>Embryophyta</taxon>
        <taxon>Tracheophyta</taxon>
        <taxon>Spermatophyta</taxon>
        <taxon>Magnoliopsida</taxon>
        <taxon>eudicotyledons</taxon>
        <taxon>Gunneridae</taxon>
        <taxon>Pentapetalae</taxon>
        <taxon>rosids</taxon>
        <taxon>fabids</taxon>
        <taxon>Fabales</taxon>
        <taxon>Fabaceae</taxon>
        <taxon>Caesalpinioideae</taxon>
        <taxon>mimosoid clade</taxon>
        <taxon>Acacieae</taxon>
        <taxon>Acacia</taxon>
    </lineage>
</organism>
<reference evidence="3" key="1">
    <citation type="submission" date="2023-10" db="EMBL/GenBank/DDBJ databases">
        <title>Chromosome-level genome of the transformable northern wattle, Acacia crassicarpa.</title>
        <authorList>
            <person name="Massaro I."/>
            <person name="Sinha N.R."/>
            <person name="Poethig S."/>
            <person name="Leichty A.R."/>
        </authorList>
    </citation>
    <scope>NUCLEOTIDE SEQUENCE</scope>
    <source>
        <strain evidence="3">Acra3RX</strain>
        <tissue evidence="3">Leaf</tissue>
    </source>
</reference>
<dbReference type="PANTHER" id="PTHR36735:SF1">
    <property type="entry name" value="TRANSMEMBRANE PROTEIN"/>
    <property type="match status" value="1"/>
</dbReference>
<name>A0AAE1M688_9FABA</name>
<feature type="region of interest" description="Disordered" evidence="1">
    <location>
        <begin position="122"/>
        <end position="141"/>
    </location>
</feature>
<dbReference type="GO" id="GO:0009535">
    <property type="term" value="C:chloroplast thylakoid membrane"/>
    <property type="evidence" value="ECO:0007669"/>
    <property type="project" value="TreeGrafter"/>
</dbReference>
<accession>A0AAE1M688</accession>
<evidence type="ECO:0008006" key="5">
    <source>
        <dbReference type="Google" id="ProtNLM"/>
    </source>
</evidence>
<evidence type="ECO:0000313" key="3">
    <source>
        <dbReference type="EMBL" id="KAK4254932.1"/>
    </source>
</evidence>
<dbReference type="EMBL" id="JAWXYG010000013">
    <property type="protein sequence ID" value="KAK4254932.1"/>
    <property type="molecule type" value="Genomic_DNA"/>
</dbReference>
<dbReference type="Proteomes" id="UP001293593">
    <property type="component" value="Unassembled WGS sequence"/>
</dbReference>
<dbReference type="AlphaFoldDB" id="A0AAE1M688"/>
<keyword evidence="2" id="KW-0812">Transmembrane</keyword>
<proteinExistence type="predicted"/>
<dbReference type="PANTHER" id="PTHR36735">
    <property type="entry name" value="TRANSMEMBRANE PROTEIN"/>
    <property type="match status" value="1"/>
</dbReference>
<keyword evidence="2" id="KW-0472">Membrane</keyword>
<evidence type="ECO:0000256" key="1">
    <source>
        <dbReference type="SAM" id="MobiDB-lite"/>
    </source>
</evidence>